<comment type="caution">
    <text evidence="2">The sequence shown here is derived from an EMBL/GenBank/DDBJ whole genome shotgun (WGS) entry which is preliminary data.</text>
</comment>
<dbReference type="EMBL" id="DXBX01000026">
    <property type="protein sequence ID" value="HIZ32651.1"/>
    <property type="molecule type" value="Genomic_DNA"/>
</dbReference>
<evidence type="ECO:0000313" key="2">
    <source>
        <dbReference type="EMBL" id="HIZ32651.1"/>
    </source>
</evidence>
<reference evidence="2" key="1">
    <citation type="journal article" date="2021" name="PeerJ">
        <title>Extensive microbial diversity within the chicken gut microbiome revealed by metagenomics and culture.</title>
        <authorList>
            <person name="Gilroy R."/>
            <person name="Ravi A."/>
            <person name="Getino M."/>
            <person name="Pursley I."/>
            <person name="Horton D.L."/>
            <person name="Alikhan N.F."/>
            <person name="Baker D."/>
            <person name="Gharbi K."/>
            <person name="Hall N."/>
            <person name="Watson M."/>
            <person name="Adriaenssens E.M."/>
            <person name="Foster-Nyarko E."/>
            <person name="Jarju S."/>
            <person name="Secka A."/>
            <person name="Antonio M."/>
            <person name="Oren A."/>
            <person name="Chaudhuri R.R."/>
            <person name="La Ragione R."/>
            <person name="Hildebrand F."/>
            <person name="Pallen M.J."/>
        </authorList>
    </citation>
    <scope>NUCLEOTIDE SEQUENCE</scope>
    <source>
        <strain evidence="2">ChiHjej9B8-1298</strain>
    </source>
</reference>
<organism evidence="2 3">
    <name type="scientific">Candidatus Bacteroides merdigallinarum</name>
    <dbReference type="NCBI Taxonomy" id="2838473"/>
    <lineage>
        <taxon>Bacteria</taxon>
        <taxon>Pseudomonadati</taxon>
        <taxon>Bacteroidota</taxon>
        <taxon>Bacteroidia</taxon>
        <taxon>Bacteroidales</taxon>
        <taxon>Bacteroidaceae</taxon>
        <taxon>Bacteroides</taxon>
    </lineage>
</organism>
<name>A0A9D2E8D9_9BACE</name>
<feature type="chain" id="PRO_5039576873" description="Lipoprotein" evidence="1">
    <location>
        <begin position="25"/>
        <end position="429"/>
    </location>
</feature>
<gene>
    <name evidence="2" type="ORF">H9814_03755</name>
</gene>
<evidence type="ECO:0008006" key="4">
    <source>
        <dbReference type="Google" id="ProtNLM"/>
    </source>
</evidence>
<sequence>MKTTNLKFLSMAAIAAMTVFTACSDDNDPTPTPPPTGEIYSSALFTAAENNNVIDYDFSSTFSNTFAGTIDGGANMPSVNSFFTAAAYRGAIPADNNWTEGWVLTDEAGGDNKADQEAVETLTGTLSEDKTLAANQKYMLSGQYIVETGATLTIEEGVTIVANADDDAVDFILIQQGAKIEAEGTASNPIVMTATRTEAGAWGGIHICGYAHTNVNGGSGMSEIGGANYGGNDDADNSGTLRYVRLEYTGYAFDEEHEANGISFYGVGNGTTVEYCQAYKGSDDGFEFFGGSVNIRNMVVVSCSDDSFDWTEGWNGYGQFLVAYQEAESTLGYNCDCLMECDNNGDNFGAEPVAHPTLANLTLIGNGSDSQGVRLRAGTEVSLYNALISGKGMCLTTETAETENALVDGTSVLNYITMESDITCNGAGE</sequence>
<feature type="signal peptide" evidence="1">
    <location>
        <begin position="1"/>
        <end position="24"/>
    </location>
</feature>
<accession>A0A9D2E8D9</accession>
<dbReference type="PANTHER" id="PTHR41339:SF1">
    <property type="entry name" value="SECRETED PROTEIN"/>
    <property type="match status" value="1"/>
</dbReference>
<keyword evidence="1" id="KW-0732">Signal</keyword>
<dbReference type="AlphaFoldDB" id="A0A9D2E8D9"/>
<proteinExistence type="predicted"/>
<dbReference type="InterPro" id="IPR011050">
    <property type="entry name" value="Pectin_lyase_fold/virulence"/>
</dbReference>
<evidence type="ECO:0000256" key="1">
    <source>
        <dbReference type="SAM" id="SignalP"/>
    </source>
</evidence>
<reference evidence="2" key="2">
    <citation type="submission" date="2021-04" db="EMBL/GenBank/DDBJ databases">
        <authorList>
            <person name="Gilroy R."/>
        </authorList>
    </citation>
    <scope>NUCLEOTIDE SEQUENCE</scope>
    <source>
        <strain evidence="2">ChiHjej9B8-1298</strain>
    </source>
</reference>
<dbReference type="PROSITE" id="PS51257">
    <property type="entry name" value="PROKAR_LIPOPROTEIN"/>
    <property type="match status" value="1"/>
</dbReference>
<dbReference type="PANTHER" id="PTHR41339">
    <property type="entry name" value="LIPL48"/>
    <property type="match status" value="1"/>
</dbReference>
<evidence type="ECO:0000313" key="3">
    <source>
        <dbReference type="Proteomes" id="UP000824028"/>
    </source>
</evidence>
<dbReference type="SUPFAM" id="SSF51126">
    <property type="entry name" value="Pectin lyase-like"/>
    <property type="match status" value="1"/>
</dbReference>
<dbReference type="Proteomes" id="UP000824028">
    <property type="component" value="Unassembled WGS sequence"/>
</dbReference>
<protein>
    <recommendedName>
        <fullName evidence="4">Lipoprotein</fullName>
    </recommendedName>
</protein>